<evidence type="ECO:0000313" key="2">
    <source>
        <dbReference type="Proteomes" id="UP000624325"/>
    </source>
</evidence>
<keyword evidence="2" id="KW-1185">Reference proteome</keyword>
<evidence type="ECO:0000313" key="1">
    <source>
        <dbReference type="EMBL" id="GIF61709.1"/>
    </source>
</evidence>
<dbReference type="Proteomes" id="UP000624325">
    <property type="component" value="Unassembled WGS sequence"/>
</dbReference>
<proteinExistence type="predicted"/>
<protein>
    <submittedName>
        <fullName evidence="1">Uncharacterized protein</fullName>
    </submittedName>
</protein>
<comment type="caution">
    <text evidence="1">The sequence shown here is derived from an EMBL/GenBank/DDBJ whole genome shotgun (WGS) entry which is preliminary data.</text>
</comment>
<gene>
    <name evidence="1" type="ORF">Air01nite_78040</name>
</gene>
<sequence length="139" mass="14399">MTPPEPSVTGVRDHGVVSFDLVVLAAGTAASLDDVRAMADRCAGRSHDGGEPDPRIAAFHGDLRAAFPDLSTHEGESPWVTRPLAVGVEHVAMSIAHTPLGDDAVELVLQLAQKHGLVVYDPQADEATGLGGDYAGPAD</sequence>
<name>A0ABQ4CG38_9ACTN</name>
<organism evidence="1 2">
    <name type="scientific">Asanoa iriomotensis</name>
    <dbReference type="NCBI Taxonomy" id="234613"/>
    <lineage>
        <taxon>Bacteria</taxon>
        <taxon>Bacillati</taxon>
        <taxon>Actinomycetota</taxon>
        <taxon>Actinomycetes</taxon>
        <taxon>Micromonosporales</taxon>
        <taxon>Micromonosporaceae</taxon>
        <taxon>Asanoa</taxon>
    </lineage>
</organism>
<dbReference type="EMBL" id="BONC01000124">
    <property type="protein sequence ID" value="GIF61709.1"/>
    <property type="molecule type" value="Genomic_DNA"/>
</dbReference>
<reference evidence="1 2" key="1">
    <citation type="submission" date="2021-01" db="EMBL/GenBank/DDBJ databases">
        <title>Whole genome shotgun sequence of Asanoa iriomotensis NBRC 100142.</title>
        <authorList>
            <person name="Komaki H."/>
            <person name="Tamura T."/>
        </authorList>
    </citation>
    <scope>NUCLEOTIDE SEQUENCE [LARGE SCALE GENOMIC DNA]</scope>
    <source>
        <strain evidence="1 2">NBRC 100142</strain>
    </source>
</reference>
<accession>A0ABQ4CG38</accession>